<dbReference type="Proteomes" id="UP000050417">
    <property type="component" value="Unassembled WGS sequence"/>
</dbReference>
<organism evidence="2 3">
    <name type="scientific">Ornatilinea apprima</name>
    <dbReference type="NCBI Taxonomy" id="1134406"/>
    <lineage>
        <taxon>Bacteria</taxon>
        <taxon>Bacillati</taxon>
        <taxon>Chloroflexota</taxon>
        <taxon>Anaerolineae</taxon>
        <taxon>Anaerolineales</taxon>
        <taxon>Anaerolineaceae</taxon>
        <taxon>Ornatilinea</taxon>
    </lineage>
</organism>
<keyword evidence="3" id="KW-1185">Reference proteome</keyword>
<comment type="caution">
    <text evidence="2">The sequence shown here is derived from an EMBL/GenBank/DDBJ whole genome shotgun (WGS) entry which is preliminary data.</text>
</comment>
<name>A0A0P6XTJ9_9CHLR</name>
<evidence type="ECO:0000313" key="2">
    <source>
        <dbReference type="EMBL" id="KPL76518.1"/>
    </source>
</evidence>
<accession>A0A0P6XTJ9</accession>
<dbReference type="PATRIC" id="fig|1134406.4.peg.925"/>
<reference evidence="2 3" key="1">
    <citation type="submission" date="2015-07" db="EMBL/GenBank/DDBJ databases">
        <title>Genome sequence of Ornatilinea apprima DSM 23815.</title>
        <authorList>
            <person name="Hemp J."/>
            <person name="Ward L.M."/>
            <person name="Pace L.A."/>
            <person name="Fischer W.W."/>
        </authorList>
    </citation>
    <scope>NUCLEOTIDE SEQUENCE [LARGE SCALE GENOMIC DNA]</scope>
    <source>
        <strain evidence="2 3">P3M-1</strain>
    </source>
</reference>
<feature type="transmembrane region" description="Helical" evidence="1">
    <location>
        <begin position="55"/>
        <end position="78"/>
    </location>
</feature>
<feature type="transmembrane region" description="Helical" evidence="1">
    <location>
        <begin position="90"/>
        <end position="109"/>
    </location>
</feature>
<sequence>MIFQRNGGQRNPKRSIELLVLISGLFLLSLMGTLRLQQAVENRQYLQTFSGLPPAAYFAASGFLVGLAGLACGLGLWLRRRWAARLTRAVVVLVTAGYWLERLLFGASAAGRADWPFTALASLFLVGYSLLVLASPRQAAYFKE</sequence>
<keyword evidence="1" id="KW-1133">Transmembrane helix</keyword>
<proteinExistence type="predicted"/>
<evidence type="ECO:0000256" key="1">
    <source>
        <dbReference type="SAM" id="Phobius"/>
    </source>
</evidence>
<dbReference type="RefSeq" id="WP_075063090.1">
    <property type="nucleotide sequence ID" value="NZ_LGCL01000025.1"/>
</dbReference>
<dbReference type="AlphaFoldDB" id="A0A0P6XTJ9"/>
<feature type="transmembrane region" description="Helical" evidence="1">
    <location>
        <begin position="115"/>
        <end position="134"/>
    </location>
</feature>
<dbReference type="EMBL" id="LGCL01000025">
    <property type="protein sequence ID" value="KPL76518.1"/>
    <property type="molecule type" value="Genomic_DNA"/>
</dbReference>
<keyword evidence="1" id="KW-0812">Transmembrane</keyword>
<gene>
    <name evidence="2" type="ORF">ADN00_11145</name>
</gene>
<dbReference type="STRING" id="1134406.ADN00_11145"/>
<protein>
    <submittedName>
        <fullName evidence="2">Uncharacterized protein</fullName>
    </submittedName>
</protein>
<keyword evidence="1" id="KW-0472">Membrane</keyword>
<evidence type="ECO:0000313" key="3">
    <source>
        <dbReference type="Proteomes" id="UP000050417"/>
    </source>
</evidence>